<dbReference type="GO" id="GO:0005506">
    <property type="term" value="F:iron ion binding"/>
    <property type="evidence" value="ECO:0007669"/>
    <property type="project" value="InterPro"/>
</dbReference>
<keyword evidence="5" id="KW-0408">Iron</keyword>
<dbReference type="InterPro" id="IPR001663">
    <property type="entry name" value="Rng_hydr_dOase-A"/>
</dbReference>
<evidence type="ECO:0000259" key="7">
    <source>
        <dbReference type="PROSITE" id="PS51296"/>
    </source>
</evidence>
<dbReference type="SUPFAM" id="SSF50022">
    <property type="entry name" value="ISP domain"/>
    <property type="match status" value="1"/>
</dbReference>
<comment type="cofactor">
    <cofactor evidence="1">
        <name>Fe cation</name>
        <dbReference type="ChEBI" id="CHEBI:24875"/>
    </cofactor>
</comment>
<keyword evidence="3" id="KW-0479">Metal-binding</keyword>
<evidence type="ECO:0000256" key="5">
    <source>
        <dbReference type="ARBA" id="ARBA00023004"/>
    </source>
</evidence>
<dbReference type="SUPFAM" id="SSF55961">
    <property type="entry name" value="Bet v1-like"/>
    <property type="match status" value="1"/>
</dbReference>
<dbReference type="PRINTS" id="PR00090">
    <property type="entry name" value="RNGDIOXGNASE"/>
</dbReference>
<protein>
    <submittedName>
        <fullName evidence="8">Naphthalene 1,2-dioxygenase subunit alpha</fullName>
        <ecNumber evidence="8">1.14.12.12</ecNumber>
    </submittedName>
</protein>
<dbReference type="KEGG" id="tsv:DSM104635_00106"/>
<evidence type="ECO:0000256" key="1">
    <source>
        <dbReference type="ARBA" id="ARBA00001962"/>
    </source>
</evidence>
<evidence type="ECO:0000256" key="6">
    <source>
        <dbReference type="ARBA" id="ARBA00023014"/>
    </source>
</evidence>
<dbReference type="InterPro" id="IPR017941">
    <property type="entry name" value="Rieske_2Fe-2S"/>
</dbReference>
<dbReference type="AlphaFoldDB" id="A0A6I6MKY4"/>
<feature type="domain" description="Rieske" evidence="7">
    <location>
        <begin position="30"/>
        <end position="139"/>
    </location>
</feature>
<sequence length="374" mass="42612">MTAPQSLPAWLYTDQRFFELEREKVFAQAWHIMGHINDAPNTGDYLTLDILGERVVTVRGEDGQLRSFHNVCRHRAGKIATEARGSCGHRFVCPYHAWSYKLDGSFAGAPKWQGFENLNANVLGLKPVDQEIAHGFIFIRFAPGLPSVKEMMAPYAEELEAFELEKLIPNGRVTLRPRPVNWKNVGDNYSDGMHIPVAHPGLSRLLAGSYKIESKPWIDKMWGRVTETPSNHWPERQYQKLLGAFDHIPAERRRLWAYYKLWPNIAFDIYPDQVDFMQFVPVSATQTMIREIAYVHPDTSSGASREMHAARYLNWRINRQVNAEDTVLIEGVQQGMESSSYATGPLSPSEVCLISFGNRMRDLIPEAKLERAPA</sequence>
<dbReference type="GO" id="GO:0018625">
    <property type="term" value="F:naphthalene 1,2-dioxygenase activity"/>
    <property type="evidence" value="ECO:0007669"/>
    <property type="project" value="UniProtKB-EC"/>
</dbReference>
<dbReference type="PROSITE" id="PS51296">
    <property type="entry name" value="RIESKE"/>
    <property type="match status" value="1"/>
</dbReference>
<evidence type="ECO:0000313" key="8">
    <source>
        <dbReference type="EMBL" id="QGZ93297.1"/>
    </source>
</evidence>
<dbReference type="Gene3D" id="2.102.10.10">
    <property type="entry name" value="Rieske [2Fe-2S] iron-sulphur domain"/>
    <property type="match status" value="1"/>
</dbReference>
<dbReference type="Pfam" id="PF00355">
    <property type="entry name" value="Rieske"/>
    <property type="match status" value="1"/>
</dbReference>
<name>A0A6I6MKY4_9CAUL</name>
<keyword evidence="6" id="KW-0411">Iron-sulfur</keyword>
<keyword evidence="4 8" id="KW-0560">Oxidoreductase</keyword>
<dbReference type="PANTHER" id="PTHR43756">
    <property type="entry name" value="CHOLINE MONOOXYGENASE, CHLOROPLASTIC"/>
    <property type="match status" value="1"/>
</dbReference>
<dbReference type="RefSeq" id="WP_158764306.1">
    <property type="nucleotide sequence ID" value="NZ_CP047045.1"/>
</dbReference>
<dbReference type="InterPro" id="IPR036922">
    <property type="entry name" value="Rieske_2Fe-2S_sf"/>
</dbReference>
<keyword evidence="8" id="KW-0223">Dioxygenase</keyword>
<dbReference type="Gene3D" id="3.90.380.10">
    <property type="entry name" value="Naphthalene 1,2-dioxygenase Alpha Subunit, Chain A, domain 1"/>
    <property type="match status" value="2"/>
</dbReference>
<dbReference type="CDD" id="cd03469">
    <property type="entry name" value="Rieske_RO_Alpha_N"/>
    <property type="match status" value="1"/>
</dbReference>
<dbReference type="CDD" id="cd00680">
    <property type="entry name" value="RHO_alpha_C"/>
    <property type="match status" value="1"/>
</dbReference>
<dbReference type="PANTHER" id="PTHR43756:SF5">
    <property type="entry name" value="CHOLINE MONOOXYGENASE, CHLOROPLASTIC"/>
    <property type="match status" value="1"/>
</dbReference>
<keyword evidence="9" id="KW-1185">Reference proteome</keyword>
<evidence type="ECO:0000256" key="4">
    <source>
        <dbReference type="ARBA" id="ARBA00023002"/>
    </source>
</evidence>
<keyword evidence="2" id="KW-0001">2Fe-2S</keyword>
<dbReference type="EC" id="1.14.12.12" evidence="8"/>
<reference evidence="9" key="1">
    <citation type="submission" date="2019-12" db="EMBL/GenBank/DDBJ databases">
        <title>Complete genome of Terracaulis silvestris 0127_4.</title>
        <authorList>
            <person name="Vieira S."/>
            <person name="Riedel T."/>
            <person name="Sproer C."/>
            <person name="Pascual J."/>
            <person name="Boedeker C."/>
            <person name="Overmann J."/>
        </authorList>
    </citation>
    <scope>NUCLEOTIDE SEQUENCE [LARGE SCALE GENOMIC DNA]</scope>
    <source>
        <strain evidence="9">0127_4</strain>
    </source>
</reference>
<dbReference type="EMBL" id="CP047045">
    <property type="protein sequence ID" value="QGZ93297.1"/>
    <property type="molecule type" value="Genomic_DNA"/>
</dbReference>
<dbReference type="GO" id="GO:0051537">
    <property type="term" value="F:2 iron, 2 sulfur cluster binding"/>
    <property type="evidence" value="ECO:0007669"/>
    <property type="project" value="UniProtKB-KW"/>
</dbReference>
<evidence type="ECO:0000256" key="2">
    <source>
        <dbReference type="ARBA" id="ARBA00022714"/>
    </source>
</evidence>
<organism evidence="8 9">
    <name type="scientific">Terricaulis silvestris</name>
    <dbReference type="NCBI Taxonomy" id="2686094"/>
    <lineage>
        <taxon>Bacteria</taxon>
        <taxon>Pseudomonadati</taxon>
        <taxon>Pseudomonadota</taxon>
        <taxon>Alphaproteobacteria</taxon>
        <taxon>Caulobacterales</taxon>
        <taxon>Caulobacteraceae</taxon>
        <taxon>Terricaulis</taxon>
    </lineage>
</organism>
<dbReference type="Pfam" id="PF00848">
    <property type="entry name" value="Ring_hydroxyl_A"/>
    <property type="match status" value="1"/>
</dbReference>
<evidence type="ECO:0000313" key="9">
    <source>
        <dbReference type="Proteomes" id="UP000431269"/>
    </source>
</evidence>
<accession>A0A6I6MKY4</accession>
<dbReference type="InterPro" id="IPR015879">
    <property type="entry name" value="Ring_hydroxy_dOase_asu_C_dom"/>
</dbReference>
<gene>
    <name evidence="8" type="primary">doxB</name>
    <name evidence="8" type="ORF">DSM104635_00106</name>
</gene>
<dbReference type="Proteomes" id="UP000431269">
    <property type="component" value="Chromosome"/>
</dbReference>
<evidence type="ECO:0000256" key="3">
    <source>
        <dbReference type="ARBA" id="ARBA00022723"/>
    </source>
</evidence>
<proteinExistence type="predicted"/>